<evidence type="ECO:0000313" key="2">
    <source>
        <dbReference type="EMBL" id="CAG6517643.1"/>
    </source>
</evidence>
<dbReference type="AlphaFoldDB" id="A0A8D8DTG9"/>
<evidence type="ECO:0000256" key="1">
    <source>
        <dbReference type="SAM" id="MobiDB-lite"/>
    </source>
</evidence>
<feature type="region of interest" description="Disordered" evidence="1">
    <location>
        <begin position="1"/>
        <end position="114"/>
    </location>
</feature>
<dbReference type="EMBL" id="HBUE01175692">
    <property type="protein sequence ID" value="CAG6517645.1"/>
    <property type="molecule type" value="Transcribed_RNA"/>
</dbReference>
<proteinExistence type="predicted"/>
<dbReference type="EMBL" id="HBUE01175689">
    <property type="protein sequence ID" value="CAG6517639.1"/>
    <property type="molecule type" value="Transcribed_RNA"/>
</dbReference>
<dbReference type="EMBL" id="HBUE01175691">
    <property type="protein sequence ID" value="CAG6517643.1"/>
    <property type="molecule type" value="Transcribed_RNA"/>
</dbReference>
<organism evidence="2">
    <name type="scientific">Culex pipiens</name>
    <name type="common">House mosquito</name>
    <dbReference type="NCBI Taxonomy" id="7175"/>
    <lineage>
        <taxon>Eukaryota</taxon>
        <taxon>Metazoa</taxon>
        <taxon>Ecdysozoa</taxon>
        <taxon>Arthropoda</taxon>
        <taxon>Hexapoda</taxon>
        <taxon>Insecta</taxon>
        <taxon>Pterygota</taxon>
        <taxon>Neoptera</taxon>
        <taxon>Endopterygota</taxon>
        <taxon>Diptera</taxon>
        <taxon>Nematocera</taxon>
        <taxon>Culicoidea</taxon>
        <taxon>Culicidae</taxon>
        <taxon>Culicinae</taxon>
        <taxon>Culicini</taxon>
        <taxon>Culex</taxon>
        <taxon>Culex</taxon>
    </lineage>
</organism>
<sequence length="114" mass="11956">MVPHTASVTPRRSLQHSTGVDSLLPRKHDPSVGGLQPAAPAGADPEGRTTQPNHAGHADVERRVDASSPYRRHRKGPGAAGNRTADSVQHPRHHGPQVQAAASVCVQHSRVGGV</sequence>
<protein>
    <submittedName>
        <fullName evidence="2">(northern house mosquito) hypothetical protein</fullName>
    </submittedName>
</protein>
<dbReference type="EMBL" id="HBUE01281223">
    <property type="protein sequence ID" value="CAG6569170.1"/>
    <property type="molecule type" value="Transcribed_RNA"/>
</dbReference>
<feature type="compositionally biased region" description="Polar residues" evidence="1">
    <location>
        <begin position="1"/>
        <end position="20"/>
    </location>
</feature>
<accession>A0A8D8DTG9</accession>
<reference evidence="2" key="1">
    <citation type="submission" date="2021-05" db="EMBL/GenBank/DDBJ databases">
        <authorList>
            <person name="Alioto T."/>
            <person name="Alioto T."/>
            <person name="Gomez Garrido J."/>
        </authorList>
    </citation>
    <scope>NUCLEOTIDE SEQUENCE</scope>
</reference>
<dbReference type="EMBL" id="HBUE01281224">
    <property type="protein sequence ID" value="CAG6569172.1"/>
    <property type="molecule type" value="Transcribed_RNA"/>
</dbReference>
<dbReference type="EMBL" id="HBUE01002050">
    <property type="protein sequence ID" value="CAG6444055.1"/>
    <property type="molecule type" value="Transcribed_RNA"/>
</dbReference>
<feature type="compositionally biased region" description="Basic and acidic residues" evidence="1">
    <location>
        <begin position="56"/>
        <end position="65"/>
    </location>
</feature>
<name>A0A8D8DTG9_CULPI</name>
<dbReference type="EMBL" id="HBUE01281221">
    <property type="protein sequence ID" value="CAG6569166.1"/>
    <property type="molecule type" value="Transcribed_RNA"/>
</dbReference>